<organism evidence="2">
    <name type="scientific">Arundo donax</name>
    <name type="common">Giant reed</name>
    <name type="synonym">Donax arundinaceus</name>
    <dbReference type="NCBI Taxonomy" id="35708"/>
    <lineage>
        <taxon>Eukaryota</taxon>
        <taxon>Viridiplantae</taxon>
        <taxon>Streptophyta</taxon>
        <taxon>Embryophyta</taxon>
        <taxon>Tracheophyta</taxon>
        <taxon>Spermatophyta</taxon>
        <taxon>Magnoliopsida</taxon>
        <taxon>Liliopsida</taxon>
        <taxon>Poales</taxon>
        <taxon>Poaceae</taxon>
        <taxon>PACMAD clade</taxon>
        <taxon>Arundinoideae</taxon>
        <taxon>Arundineae</taxon>
        <taxon>Arundo</taxon>
    </lineage>
</organism>
<dbReference type="AlphaFoldDB" id="A0A0A8YM05"/>
<reference evidence="2" key="2">
    <citation type="journal article" date="2015" name="Data Brief">
        <title>Shoot transcriptome of the giant reed, Arundo donax.</title>
        <authorList>
            <person name="Barrero R.A."/>
            <person name="Guerrero F.D."/>
            <person name="Moolhuijzen P."/>
            <person name="Goolsby J.A."/>
            <person name="Tidwell J."/>
            <person name="Bellgard S.E."/>
            <person name="Bellgard M.I."/>
        </authorList>
    </citation>
    <scope>NUCLEOTIDE SEQUENCE</scope>
    <source>
        <tissue evidence="2">Shoot tissue taken approximately 20 cm above the soil surface</tissue>
    </source>
</reference>
<keyword evidence="1" id="KW-0472">Membrane</keyword>
<keyword evidence="1" id="KW-0812">Transmembrane</keyword>
<evidence type="ECO:0000256" key="1">
    <source>
        <dbReference type="SAM" id="Phobius"/>
    </source>
</evidence>
<feature type="transmembrane region" description="Helical" evidence="1">
    <location>
        <begin position="21"/>
        <end position="43"/>
    </location>
</feature>
<sequence>MYGAALPLFRKGVNHIMLSSLMIIPDSLGFILCLLVVNFFLFINSLPL</sequence>
<name>A0A0A8YM05_ARUDO</name>
<protein>
    <submittedName>
        <fullName evidence="2">Uncharacterized protein</fullName>
    </submittedName>
</protein>
<evidence type="ECO:0000313" key="2">
    <source>
        <dbReference type="EMBL" id="JAD27529.1"/>
    </source>
</evidence>
<proteinExistence type="predicted"/>
<keyword evidence="1" id="KW-1133">Transmembrane helix</keyword>
<accession>A0A0A8YM05</accession>
<reference evidence="2" key="1">
    <citation type="submission" date="2014-09" db="EMBL/GenBank/DDBJ databases">
        <authorList>
            <person name="Magalhaes I.L.F."/>
            <person name="Oliveira U."/>
            <person name="Santos F.R."/>
            <person name="Vidigal T.H.D.A."/>
            <person name="Brescovit A.D."/>
            <person name="Santos A.J."/>
        </authorList>
    </citation>
    <scope>NUCLEOTIDE SEQUENCE</scope>
    <source>
        <tissue evidence="2">Shoot tissue taken approximately 20 cm above the soil surface</tissue>
    </source>
</reference>
<dbReference type="EMBL" id="GBRH01270366">
    <property type="protein sequence ID" value="JAD27529.1"/>
    <property type="molecule type" value="Transcribed_RNA"/>
</dbReference>